<evidence type="ECO:0000313" key="3">
    <source>
        <dbReference type="Proteomes" id="UP000321892"/>
    </source>
</evidence>
<proteinExistence type="predicted"/>
<name>A0A510JHD5_9FUSO</name>
<evidence type="ECO:0008006" key="4">
    <source>
        <dbReference type="Google" id="ProtNLM"/>
    </source>
</evidence>
<accession>A0A510JHD5</accession>
<feature type="signal peptide" evidence="1">
    <location>
        <begin position="1"/>
        <end position="18"/>
    </location>
</feature>
<protein>
    <recommendedName>
        <fullName evidence="4">DUF5105 domain-containing protein</fullName>
    </recommendedName>
</protein>
<dbReference type="KEGG" id="lhf:JCM16775_0506"/>
<dbReference type="RefSeq" id="WP_026745835.1">
    <property type="nucleotide sequence ID" value="NZ_AP019823.1"/>
</dbReference>
<organism evidence="2 3">
    <name type="scientific">Leptotrichia hofstadii</name>
    <dbReference type="NCBI Taxonomy" id="157688"/>
    <lineage>
        <taxon>Bacteria</taxon>
        <taxon>Fusobacteriati</taxon>
        <taxon>Fusobacteriota</taxon>
        <taxon>Fusobacteriia</taxon>
        <taxon>Fusobacteriales</taxon>
        <taxon>Leptotrichiaceae</taxon>
        <taxon>Leptotrichia</taxon>
    </lineage>
</organism>
<evidence type="ECO:0000256" key="1">
    <source>
        <dbReference type="SAM" id="SignalP"/>
    </source>
</evidence>
<gene>
    <name evidence="2" type="ORF">JCM16775_0506</name>
</gene>
<dbReference type="OrthoDB" id="80137at2"/>
<dbReference type="AlphaFoldDB" id="A0A510JHD5"/>
<feature type="chain" id="PRO_5021988799" description="DUF5105 domain-containing protein" evidence="1">
    <location>
        <begin position="19"/>
        <end position="222"/>
    </location>
</feature>
<keyword evidence="1" id="KW-0732">Signal</keyword>
<dbReference type="Proteomes" id="UP000321892">
    <property type="component" value="Chromosome"/>
</dbReference>
<dbReference type="EMBL" id="AP019823">
    <property type="protein sequence ID" value="BBM37811.1"/>
    <property type="molecule type" value="Genomic_DNA"/>
</dbReference>
<sequence length="222" mass="25975">MKKLLTFLLLTLSIQLFSANYKVVLKKGVTLSQQEITKNNSEIEIAAKRDYDSIKRAASIGMKSMISRMMGEEIQLPAISQKNSLKFQKKMNELYNNMFDYIMDKNKIDVEKIRYVTNDIVEVTLNIKTPDVTTNLQKYSELMNNNFLNEKEMKNLNNFSEDEIFDKIITKMFSSMKQAFQKTDKYASMKTTIYLEKDNGKWGIAELDEKLKNFREIYKSVN</sequence>
<keyword evidence="3" id="KW-1185">Reference proteome</keyword>
<reference evidence="2 3" key="1">
    <citation type="submission" date="2019-07" db="EMBL/GenBank/DDBJ databases">
        <title>Complete Genome Sequence of Leptotrichia hofstadii Strain JCM16775.</title>
        <authorList>
            <person name="Watanabe S."/>
            <person name="Cui L."/>
        </authorList>
    </citation>
    <scope>NUCLEOTIDE SEQUENCE [LARGE SCALE GENOMIC DNA]</scope>
    <source>
        <strain evidence="2 3">JCM16775</strain>
    </source>
</reference>
<evidence type="ECO:0000313" key="2">
    <source>
        <dbReference type="EMBL" id="BBM37811.1"/>
    </source>
</evidence>